<evidence type="ECO:0008006" key="4">
    <source>
        <dbReference type="Google" id="ProtNLM"/>
    </source>
</evidence>
<accession>A0A1Q8VRN0</accession>
<keyword evidence="1" id="KW-0812">Transmembrane</keyword>
<protein>
    <recommendedName>
        <fullName evidence="4">Flp family type IVb pilin</fullName>
    </recommendedName>
</protein>
<dbReference type="EMBL" id="MSKL01000006">
    <property type="protein sequence ID" value="OLO50750.1"/>
    <property type="molecule type" value="Genomic_DNA"/>
</dbReference>
<proteinExistence type="predicted"/>
<keyword evidence="1" id="KW-0472">Membrane</keyword>
<keyword evidence="1" id="KW-1133">Transmembrane helix</keyword>
<sequence length="75" mass="8147">MSNSILSAQVRAITWTRSLVERVRSSEKGQGATEYAGVVIVSIIIVFAIITAVRGLNIGTSLTDKIKELLNEKTK</sequence>
<organism evidence="2 3">
    <name type="scientific">Actinomyces oris</name>
    <dbReference type="NCBI Taxonomy" id="544580"/>
    <lineage>
        <taxon>Bacteria</taxon>
        <taxon>Bacillati</taxon>
        <taxon>Actinomycetota</taxon>
        <taxon>Actinomycetes</taxon>
        <taxon>Actinomycetales</taxon>
        <taxon>Actinomycetaceae</taxon>
        <taxon>Actinomyces</taxon>
    </lineage>
</organism>
<evidence type="ECO:0000313" key="2">
    <source>
        <dbReference type="EMBL" id="OLO50750.1"/>
    </source>
</evidence>
<dbReference type="OrthoDB" id="9999351at2"/>
<reference evidence="2 3" key="1">
    <citation type="submission" date="2016-12" db="EMBL/GenBank/DDBJ databases">
        <title>Genomic comparison of strains in the 'Actinomyces naeslundii' group.</title>
        <authorList>
            <person name="Mughal S.R."/>
            <person name="Do T."/>
            <person name="Gilbert S.C."/>
            <person name="Witherden E.A."/>
            <person name="Didelot X."/>
            <person name="Beighton D."/>
        </authorList>
    </citation>
    <scope>NUCLEOTIDE SEQUENCE [LARGE SCALE GENOMIC DNA]</scope>
    <source>
        <strain evidence="2 3">P6N</strain>
    </source>
</reference>
<gene>
    <name evidence="2" type="ORF">BKH28_02725</name>
</gene>
<dbReference type="Proteomes" id="UP000186394">
    <property type="component" value="Unassembled WGS sequence"/>
</dbReference>
<name>A0A1Q8VRN0_9ACTO</name>
<dbReference type="RefSeq" id="WP_075417366.1">
    <property type="nucleotide sequence ID" value="NZ_MSKL01000006.1"/>
</dbReference>
<comment type="caution">
    <text evidence="2">The sequence shown here is derived from an EMBL/GenBank/DDBJ whole genome shotgun (WGS) entry which is preliminary data.</text>
</comment>
<evidence type="ECO:0000313" key="3">
    <source>
        <dbReference type="Proteomes" id="UP000186394"/>
    </source>
</evidence>
<feature type="transmembrane region" description="Helical" evidence="1">
    <location>
        <begin position="35"/>
        <end position="56"/>
    </location>
</feature>
<dbReference type="AlphaFoldDB" id="A0A1Q8VRN0"/>
<evidence type="ECO:0000256" key="1">
    <source>
        <dbReference type="SAM" id="Phobius"/>
    </source>
</evidence>